<dbReference type="InterPro" id="IPR046373">
    <property type="entry name" value="Acyl-CoA_Oxase/DH_mid-dom_sf"/>
</dbReference>
<accession>A0A6F9ECM2</accession>
<dbReference type="InterPro" id="IPR024719">
    <property type="entry name" value="HpaB/PvcC/4-BUDH_C"/>
</dbReference>
<evidence type="ECO:0000313" key="8">
    <source>
        <dbReference type="Proteomes" id="UP000502196"/>
    </source>
</evidence>
<evidence type="ECO:0000256" key="3">
    <source>
        <dbReference type="ARBA" id="ARBA00023002"/>
    </source>
</evidence>
<dbReference type="InterPro" id="IPR004925">
    <property type="entry name" value="HpaB/PvcC/4-BUDH"/>
</dbReference>
<evidence type="ECO:0000259" key="6">
    <source>
        <dbReference type="Pfam" id="PF11794"/>
    </source>
</evidence>
<dbReference type="Gene3D" id="1.20.140.10">
    <property type="entry name" value="Butyryl-CoA Dehydrogenase, subunit A, domain 3"/>
    <property type="match status" value="1"/>
</dbReference>
<dbReference type="GO" id="GO:0016627">
    <property type="term" value="F:oxidoreductase activity, acting on the CH-CH group of donors"/>
    <property type="evidence" value="ECO:0007669"/>
    <property type="project" value="InterPro"/>
</dbReference>
<organism evidence="7 8">
    <name type="scientific">Kyrpidia spormannii</name>
    <dbReference type="NCBI Taxonomy" id="2055160"/>
    <lineage>
        <taxon>Bacteria</taxon>
        <taxon>Bacillati</taxon>
        <taxon>Bacillota</taxon>
        <taxon>Bacilli</taxon>
        <taxon>Bacillales</taxon>
        <taxon>Alicyclobacillaceae</taxon>
        <taxon>Kyrpidia</taxon>
    </lineage>
</organism>
<feature type="binding site" evidence="4">
    <location>
        <position position="190"/>
    </location>
    <ligand>
        <name>FAD</name>
        <dbReference type="ChEBI" id="CHEBI:57692"/>
    </ligand>
</feature>
<dbReference type="Pfam" id="PF03241">
    <property type="entry name" value="HpaB"/>
    <property type="match status" value="1"/>
</dbReference>
<dbReference type="GO" id="GO:0004497">
    <property type="term" value="F:monooxygenase activity"/>
    <property type="evidence" value="ECO:0007669"/>
    <property type="project" value="UniProtKB-KW"/>
</dbReference>
<dbReference type="SUPFAM" id="SSF47203">
    <property type="entry name" value="Acyl-CoA dehydrogenase C-terminal domain-like"/>
    <property type="match status" value="1"/>
</dbReference>
<dbReference type="PANTHER" id="PTHR36117">
    <property type="entry name" value="4-HYDROXYPHENYLACETATE 3-MONOOXYGENASE-RELATED"/>
    <property type="match status" value="1"/>
</dbReference>
<dbReference type="PIRSF" id="PIRSF000331">
    <property type="entry name" value="HpaA_HpaB"/>
    <property type="match status" value="1"/>
</dbReference>
<keyword evidence="2 4" id="KW-0274">FAD</keyword>
<dbReference type="RefSeq" id="WP_170086345.1">
    <property type="nucleotide sequence ID" value="NZ_CP047971.1"/>
</dbReference>
<feature type="binding site" evidence="4">
    <location>
        <begin position="452"/>
        <end position="455"/>
    </location>
    <ligand>
        <name>FAD</name>
        <dbReference type="ChEBI" id="CHEBI:57692"/>
    </ligand>
</feature>
<keyword evidence="7" id="KW-0503">Monooxygenase</keyword>
<evidence type="ECO:0000313" key="7">
    <source>
        <dbReference type="EMBL" id="CAB3395628.1"/>
    </source>
</evidence>
<dbReference type="PANTHER" id="PTHR36117:SF3">
    <property type="entry name" value="4-HYDROXYPHENYLACETATE 3-MONOOXYGENASE-RELATED"/>
    <property type="match status" value="1"/>
</dbReference>
<sequence length="490" mass="54925">MPARTGAQFLEQLKDGREIWLNGERVEDVTKHPAFSGTAQSLAQLYDLQYEFPDVMLMESPDTGDLVGVTHLIPKSREDLDRIYRAIKLWAEQSGGLLGRSPDYLNVTFACFASRPDVWGRRGNERGAENIVQYQKFIREEDLCLTHCIINPQVDRSAPEAAQGAGEVSLHKVGETQDSIIVSGARMLATLAPFADEVAVYPGSSLRPEDSRYALAFAIPMNTPGLKFICRDSFSKARNVFDYPLSSRFDEMDAVAIFDRVEIPKDRVFLDGDTVSYNEVITDTNWRSYIVFQAMTRALTKLEFAFGLGHAIADTTGVNAYDHVQEKLGEIWSMVELTRSALVSAKAGAFEVPGTQGVYCPDERPLVALRATMPKWMGRAVELLKLVGGGGYMLTPSYQDMQGPMRSYIDRFYQAKNTGAERRIRLFRLAWDFLGSDLGGRNDLYEKFYLSDSFRMTALNYLLADKSQGQRLVDRFLAEPVSVESLEPIS</sequence>
<dbReference type="InterPro" id="IPR036250">
    <property type="entry name" value="AcylCo_DH-like_C"/>
</dbReference>
<feature type="binding site" evidence="4">
    <location>
        <begin position="153"/>
        <end position="156"/>
    </location>
    <ligand>
        <name>FAD</name>
        <dbReference type="ChEBI" id="CHEBI:57692"/>
    </ligand>
</feature>
<dbReference type="SUPFAM" id="SSF56645">
    <property type="entry name" value="Acyl-CoA dehydrogenase NM domain-like"/>
    <property type="match status" value="1"/>
</dbReference>
<evidence type="ECO:0000256" key="4">
    <source>
        <dbReference type="PIRSR" id="PIRSR000331-2"/>
    </source>
</evidence>
<dbReference type="InterPro" id="IPR009100">
    <property type="entry name" value="AcylCoA_DH/oxidase_NM_dom_sf"/>
</dbReference>
<dbReference type="Pfam" id="PF11794">
    <property type="entry name" value="HpaB_N"/>
    <property type="match status" value="1"/>
</dbReference>
<dbReference type="Gene3D" id="2.40.110.10">
    <property type="entry name" value="Butyryl-CoA Dehydrogenase, subunit A, domain 2"/>
    <property type="match status" value="1"/>
</dbReference>
<dbReference type="Proteomes" id="UP000502196">
    <property type="component" value="Chromosome"/>
</dbReference>
<feature type="domain" description="HpaB/PvcC/4-BUDH C-terminal" evidence="5">
    <location>
        <begin position="279"/>
        <end position="477"/>
    </location>
</feature>
<dbReference type="InterPro" id="IPR024674">
    <property type="entry name" value="HpaB/PvcC/4-BUDH_N"/>
</dbReference>
<dbReference type="Gene3D" id="1.10.3140.10">
    <property type="entry name" value="4-hydroxybutyryl-coa dehydratase, domain 1"/>
    <property type="match status" value="1"/>
</dbReference>
<evidence type="ECO:0000259" key="5">
    <source>
        <dbReference type="Pfam" id="PF03241"/>
    </source>
</evidence>
<protein>
    <submittedName>
        <fullName evidence="7">4-hydroxyphenylacetate 3-monooxygenase oxygenase subunit</fullName>
    </submittedName>
</protein>
<gene>
    <name evidence="7" type="ORF">COOX1_3006</name>
</gene>
<feature type="domain" description="HpaB/PvcC/4-BUDH N-terminal" evidence="6">
    <location>
        <begin position="5"/>
        <end position="270"/>
    </location>
</feature>
<feature type="binding site" evidence="4">
    <location>
        <begin position="147"/>
        <end position="149"/>
    </location>
    <ligand>
        <name>FAD</name>
        <dbReference type="ChEBI" id="CHEBI:57692"/>
    </ligand>
</feature>
<keyword evidence="1" id="KW-0285">Flavoprotein</keyword>
<evidence type="ECO:0000256" key="1">
    <source>
        <dbReference type="ARBA" id="ARBA00022630"/>
    </source>
</evidence>
<dbReference type="EMBL" id="LR792683">
    <property type="protein sequence ID" value="CAB3395628.1"/>
    <property type="molecule type" value="Genomic_DNA"/>
</dbReference>
<proteinExistence type="predicted"/>
<keyword evidence="3" id="KW-0560">Oxidoreductase</keyword>
<reference evidence="7 8" key="1">
    <citation type="submission" date="2020-04" db="EMBL/GenBank/DDBJ databases">
        <authorList>
            <person name="Hogendoorn C."/>
        </authorList>
    </citation>
    <scope>NUCLEOTIDE SEQUENCE [LARGE SCALE GENOMIC DNA]</scope>
    <source>
        <strain evidence="7">COOX1</strain>
    </source>
</reference>
<name>A0A6F9ECM2_9BACL</name>
<dbReference type="AlphaFoldDB" id="A0A6F9ECM2"/>
<evidence type="ECO:0000256" key="2">
    <source>
        <dbReference type="ARBA" id="ARBA00022827"/>
    </source>
</evidence>